<feature type="compositionally biased region" description="Pro residues" evidence="1">
    <location>
        <begin position="37"/>
        <end position="47"/>
    </location>
</feature>
<evidence type="ECO:0000313" key="3">
    <source>
        <dbReference type="EnsemblPlants" id="KQJ98640"/>
    </source>
</evidence>
<evidence type="ECO:0000313" key="4">
    <source>
        <dbReference type="Proteomes" id="UP000008810"/>
    </source>
</evidence>
<dbReference type="InParanoid" id="A0A0Q3JK08"/>
<proteinExistence type="predicted"/>
<dbReference type="EnsemblPlants" id="KQJ98640">
    <property type="protein sequence ID" value="KQJ98640"/>
    <property type="gene ID" value="BRADI_3g38191v3"/>
</dbReference>
<protein>
    <submittedName>
        <fullName evidence="2 3">Uncharacterized protein</fullName>
    </submittedName>
</protein>
<reference evidence="3" key="3">
    <citation type="submission" date="2018-08" db="UniProtKB">
        <authorList>
            <consortium name="EnsemblPlants"/>
        </authorList>
    </citation>
    <scope>IDENTIFICATION</scope>
    <source>
        <strain evidence="3">cv. Bd21</strain>
    </source>
</reference>
<reference evidence="2" key="2">
    <citation type="submission" date="2017-06" db="EMBL/GenBank/DDBJ databases">
        <title>WGS assembly of Brachypodium distachyon.</title>
        <authorList>
            <consortium name="The International Brachypodium Initiative"/>
            <person name="Lucas S."/>
            <person name="Harmon-Smith M."/>
            <person name="Lail K."/>
            <person name="Tice H."/>
            <person name="Grimwood J."/>
            <person name="Bruce D."/>
            <person name="Barry K."/>
            <person name="Shu S."/>
            <person name="Lindquist E."/>
            <person name="Wang M."/>
            <person name="Pitluck S."/>
            <person name="Vogel J.P."/>
            <person name="Garvin D.F."/>
            <person name="Mockler T.C."/>
            <person name="Schmutz J."/>
            <person name="Rokhsar D."/>
            <person name="Bevan M.W."/>
        </authorList>
    </citation>
    <scope>NUCLEOTIDE SEQUENCE</scope>
    <source>
        <strain evidence="2">Bd21</strain>
    </source>
</reference>
<evidence type="ECO:0000256" key="1">
    <source>
        <dbReference type="SAM" id="MobiDB-lite"/>
    </source>
</evidence>
<sequence length="113" mass="12648">MRFRGCVREGASSWAIGCWPMWFRAPCRLQLLALRPPAAPSGRPTPPKPRRRCRSRSISRCSPRPAAASFPASLRLFSGSPSRRCAPPIPFDLSSWGFFVCPGSFGFWFFLPC</sequence>
<evidence type="ECO:0000313" key="2">
    <source>
        <dbReference type="EMBL" id="KQJ98640.1"/>
    </source>
</evidence>
<reference evidence="2 3" key="1">
    <citation type="journal article" date="2010" name="Nature">
        <title>Genome sequencing and analysis of the model grass Brachypodium distachyon.</title>
        <authorList>
            <consortium name="International Brachypodium Initiative"/>
        </authorList>
    </citation>
    <scope>NUCLEOTIDE SEQUENCE [LARGE SCALE GENOMIC DNA]</scope>
    <source>
        <strain evidence="2 3">Bd21</strain>
    </source>
</reference>
<accession>A0A0Q3JK08</accession>
<organism evidence="2">
    <name type="scientific">Brachypodium distachyon</name>
    <name type="common">Purple false brome</name>
    <name type="synonym">Trachynia distachya</name>
    <dbReference type="NCBI Taxonomy" id="15368"/>
    <lineage>
        <taxon>Eukaryota</taxon>
        <taxon>Viridiplantae</taxon>
        <taxon>Streptophyta</taxon>
        <taxon>Embryophyta</taxon>
        <taxon>Tracheophyta</taxon>
        <taxon>Spermatophyta</taxon>
        <taxon>Magnoliopsida</taxon>
        <taxon>Liliopsida</taxon>
        <taxon>Poales</taxon>
        <taxon>Poaceae</taxon>
        <taxon>BOP clade</taxon>
        <taxon>Pooideae</taxon>
        <taxon>Stipodae</taxon>
        <taxon>Brachypodieae</taxon>
        <taxon>Brachypodium</taxon>
    </lineage>
</organism>
<feature type="compositionally biased region" description="Basic residues" evidence="1">
    <location>
        <begin position="48"/>
        <end position="57"/>
    </location>
</feature>
<keyword evidence="4" id="KW-1185">Reference proteome</keyword>
<name>A0A0Q3JK08_BRADI</name>
<gene>
    <name evidence="2" type="ORF">BRADI_3g38191v3</name>
</gene>
<feature type="region of interest" description="Disordered" evidence="1">
    <location>
        <begin position="36"/>
        <end position="66"/>
    </location>
</feature>
<dbReference type="EMBL" id="CM000882">
    <property type="protein sequence ID" value="KQJ98640.1"/>
    <property type="molecule type" value="Genomic_DNA"/>
</dbReference>
<dbReference type="Gramene" id="KQJ98640">
    <property type="protein sequence ID" value="KQJ98640"/>
    <property type="gene ID" value="BRADI_3g38191v3"/>
</dbReference>
<dbReference type="Proteomes" id="UP000008810">
    <property type="component" value="Chromosome 3"/>
</dbReference>
<dbReference type="AlphaFoldDB" id="A0A0Q3JK08"/>